<evidence type="ECO:0000256" key="7">
    <source>
        <dbReference type="ARBA" id="ARBA00023242"/>
    </source>
</evidence>
<feature type="compositionally biased region" description="Basic and acidic residues" evidence="8">
    <location>
        <begin position="112"/>
        <end position="125"/>
    </location>
</feature>
<dbReference type="Proteomes" id="UP000326759">
    <property type="component" value="Unassembled WGS sequence"/>
</dbReference>
<keyword evidence="7" id="KW-0539">Nucleus</keyword>
<feature type="domain" description="CBF1-interacting co-repressor CIR N-terminal" evidence="9">
    <location>
        <begin position="11"/>
        <end position="47"/>
    </location>
</feature>
<feature type="region of interest" description="Disordered" evidence="8">
    <location>
        <begin position="182"/>
        <end position="203"/>
    </location>
</feature>
<keyword evidence="4" id="KW-0747">Spliceosome</keyword>
<dbReference type="Pfam" id="PF12542">
    <property type="entry name" value="CWC25"/>
    <property type="match status" value="1"/>
</dbReference>
<feature type="compositionally biased region" description="Basic and acidic residues" evidence="8">
    <location>
        <begin position="19"/>
        <end position="34"/>
    </location>
</feature>
<evidence type="ECO:0000256" key="8">
    <source>
        <dbReference type="SAM" id="MobiDB-lite"/>
    </source>
</evidence>
<comment type="caution">
    <text evidence="10">The sequence shown here is derived from an EMBL/GenBank/DDBJ whole genome shotgun (WGS) entry which is preliminary data.</text>
</comment>
<keyword evidence="5" id="KW-0175">Coiled coil</keyword>
<evidence type="ECO:0000313" key="11">
    <source>
        <dbReference type="Proteomes" id="UP000326759"/>
    </source>
</evidence>
<organism evidence="10 11">
    <name type="scientific">Armadillidium nasatum</name>
    <dbReference type="NCBI Taxonomy" id="96803"/>
    <lineage>
        <taxon>Eukaryota</taxon>
        <taxon>Metazoa</taxon>
        <taxon>Ecdysozoa</taxon>
        <taxon>Arthropoda</taxon>
        <taxon>Crustacea</taxon>
        <taxon>Multicrustacea</taxon>
        <taxon>Malacostraca</taxon>
        <taxon>Eumalacostraca</taxon>
        <taxon>Peracarida</taxon>
        <taxon>Isopoda</taxon>
        <taxon>Oniscidea</taxon>
        <taxon>Crinocheta</taxon>
        <taxon>Armadillidiidae</taxon>
        <taxon>Armadillidium</taxon>
    </lineage>
</organism>
<evidence type="ECO:0000256" key="5">
    <source>
        <dbReference type="ARBA" id="ARBA00023054"/>
    </source>
</evidence>
<dbReference type="Pfam" id="PF10197">
    <property type="entry name" value="Cir_N"/>
    <property type="match status" value="1"/>
</dbReference>
<evidence type="ECO:0000256" key="6">
    <source>
        <dbReference type="ARBA" id="ARBA00023187"/>
    </source>
</evidence>
<comment type="subcellular location">
    <subcellularLocation>
        <location evidence="1">Nucleus</location>
    </subcellularLocation>
</comment>
<evidence type="ECO:0000313" key="10">
    <source>
        <dbReference type="EMBL" id="KAB7507422.1"/>
    </source>
</evidence>
<dbReference type="OrthoDB" id="21123at2759"/>
<dbReference type="GO" id="GO:0005684">
    <property type="term" value="C:U2-type spliceosomal complex"/>
    <property type="evidence" value="ECO:0007669"/>
    <property type="project" value="TreeGrafter"/>
</dbReference>
<comment type="similarity">
    <text evidence="2">Belongs to the CWC25 family.</text>
</comment>
<feature type="compositionally biased region" description="Basic residues" evidence="8">
    <location>
        <begin position="183"/>
        <end position="194"/>
    </location>
</feature>
<dbReference type="EMBL" id="SEYY01000351">
    <property type="protein sequence ID" value="KAB7507422.1"/>
    <property type="molecule type" value="Genomic_DNA"/>
</dbReference>
<dbReference type="SMART" id="SM01083">
    <property type="entry name" value="Cir_N"/>
    <property type="match status" value="1"/>
</dbReference>
<keyword evidence="11" id="KW-1185">Reference proteome</keyword>
<protein>
    <submittedName>
        <fullName evidence="10">Pre-mRNA-splicing factor CWC25-like protein</fullName>
    </submittedName>
</protein>
<dbReference type="InterPro" id="IPR019339">
    <property type="entry name" value="CIR_N_dom"/>
</dbReference>
<evidence type="ECO:0000256" key="4">
    <source>
        <dbReference type="ARBA" id="ARBA00022728"/>
    </source>
</evidence>
<feature type="region of interest" description="Disordered" evidence="8">
    <location>
        <begin position="1"/>
        <end position="34"/>
    </location>
</feature>
<evidence type="ECO:0000256" key="1">
    <source>
        <dbReference type="ARBA" id="ARBA00004123"/>
    </source>
</evidence>
<dbReference type="PANTHER" id="PTHR16196">
    <property type="entry name" value="CELL CYCLE CONTROL PROTEIN CWF25"/>
    <property type="match status" value="1"/>
</dbReference>
<dbReference type="GO" id="GO:0000398">
    <property type="term" value="P:mRNA splicing, via spliceosome"/>
    <property type="evidence" value="ECO:0007669"/>
    <property type="project" value="TreeGrafter"/>
</dbReference>
<keyword evidence="3" id="KW-0507">mRNA processing</keyword>
<keyword evidence="6" id="KW-0508">mRNA splicing</keyword>
<reference evidence="10 11" key="1">
    <citation type="journal article" date="2019" name="PLoS Biol.">
        <title>Sex chromosomes control vertical transmission of feminizing Wolbachia symbionts in an isopod.</title>
        <authorList>
            <person name="Becking T."/>
            <person name="Chebbi M.A."/>
            <person name="Giraud I."/>
            <person name="Moumen B."/>
            <person name="Laverre T."/>
            <person name="Caubet Y."/>
            <person name="Peccoud J."/>
            <person name="Gilbert C."/>
            <person name="Cordaux R."/>
        </authorList>
    </citation>
    <scope>NUCLEOTIDE SEQUENCE [LARGE SCALE GENOMIC DNA]</scope>
    <source>
        <strain evidence="10">ANa2</strain>
        <tissue evidence="10">Whole body excluding digestive tract and cuticle</tissue>
    </source>
</reference>
<dbReference type="InterPro" id="IPR051376">
    <property type="entry name" value="CWC25_splicing_factor"/>
</dbReference>
<evidence type="ECO:0000259" key="9">
    <source>
        <dbReference type="SMART" id="SM01083"/>
    </source>
</evidence>
<dbReference type="PANTHER" id="PTHR16196:SF0">
    <property type="entry name" value="PRE-MRNA-SPLICING FACTOR CWC25 HOMOLOG"/>
    <property type="match status" value="1"/>
</dbReference>
<name>A0A5N5TMR4_9CRUS</name>
<dbReference type="AlphaFoldDB" id="A0A5N5TMR4"/>
<evidence type="ECO:0000256" key="3">
    <source>
        <dbReference type="ARBA" id="ARBA00022664"/>
    </source>
</evidence>
<dbReference type="InterPro" id="IPR022209">
    <property type="entry name" value="CWC25"/>
</dbReference>
<feature type="region of interest" description="Disordered" evidence="8">
    <location>
        <begin position="104"/>
        <end position="136"/>
    </location>
</feature>
<evidence type="ECO:0000256" key="2">
    <source>
        <dbReference type="ARBA" id="ARBA00006695"/>
    </source>
</evidence>
<gene>
    <name evidence="10" type="primary">CWC25</name>
    <name evidence="10" type="ORF">Anas_04894</name>
</gene>
<proteinExistence type="inferred from homology"/>
<sequence length="246" mass="29007">MGGGDLNLKKSWHPSTLKNQERVWKAEQQKQEEEKKIAELKQRLKEEQMREELEQTGIKSGKLKKDENSELNWMYKGPSSLVSRESYLLGRKIDKAFEMLEKDELEQETKEEENKSSYTVEHEINPESVIQKDSNNKQVDMKRKLLEDPLLMIRQNEEATKRAITSNPIKMKNLQLLISSMKEKKKKKKKKSKSKTAEAKIKKKKLKEKKKKWIHLNQYGYRVWICLIIELGHCTLTVLNFVCIFG</sequence>
<accession>A0A5N5TMR4</accession>